<evidence type="ECO:0000256" key="3">
    <source>
        <dbReference type="ARBA" id="ARBA00022448"/>
    </source>
</evidence>
<dbReference type="Gene3D" id="1.50.40.10">
    <property type="entry name" value="Mitochondrial carrier domain"/>
    <property type="match status" value="1"/>
</dbReference>
<dbReference type="PROSITE" id="PS50920">
    <property type="entry name" value="SOLCAR"/>
    <property type="match status" value="1"/>
</dbReference>
<evidence type="ECO:0000256" key="6">
    <source>
        <dbReference type="ARBA" id="ARBA00022792"/>
    </source>
</evidence>
<keyword evidence="3 11" id="KW-0813">Transport</keyword>
<gene>
    <name evidence="14" type="ORF">OBRU01_04005</name>
</gene>
<dbReference type="Pfam" id="PF03372">
    <property type="entry name" value="Exo_endo_phos"/>
    <property type="match status" value="1"/>
</dbReference>
<evidence type="ECO:0000256" key="10">
    <source>
        <dbReference type="PROSITE-ProRule" id="PRU00282"/>
    </source>
</evidence>
<evidence type="ECO:0000313" key="15">
    <source>
        <dbReference type="Proteomes" id="UP000037510"/>
    </source>
</evidence>
<keyword evidence="14" id="KW-0695">RNA-directed DNA polymerase</keyword>
<feature type="domain" description="Endonuclease/exonuclease/phosphatase" evidence="13">
    <location>
        <begin position="170"/>
        <end position="297"/>
    </location>
</feature>
<evidence type="ECO:0000256" key="7">
    <source>
        <dbReference type="ARBA" id="ARBA00022989"/>
    </source>
</evidence>
<dbReference type="GO" id="GO:0015218">
    <property type="term" value="F:pyrimidine nucleotide transmembrane transporter activity"/>
    <property type="evidence" value="ECO:0007669"/>
    <property type="project" value="InterPro"/>
</dbReference>
<keyword evidence="14" id="KW-0548">Nucleotidyltransferase</keyword>
<comment type="similarity">
    <text evidence="2 11">Belongs to the mitochondrial carrier (TC 2.A.29) family.</text>
</comment>
<comment type="subcellular location">
    <subcellularLocation>
        <location evidence="1">Mitochondrion inner membrane</location>
        <topology evidence="1">Multi-pass membrane protein</topology>
    </subcellularLocation>
</comment>
<keyword evidence="5" id="KW-0677">Repeat</keyword>
<dbReference type="InterPro" id="IPR036691">
    <property type="entry name" value="Endo/exonu/phosph_ase_sf"/>
</dbReference>
<dbReference type="Proteomes" id="UP000037510">
    <property type="component" value="Unassembled WGS sequence"/>
</dbReference>
<dbReference type="InterPro" id="IPR049562">
    <property type="entry name" value="SLC25A33/36-like"/>
</dbReference>
<dbReference type="PANTHER" id="PTHR45829:SF4">
    <property type="entry name" value="MITOCHONDRIAL CARRIER PROTEIN RIM2"/>
    <property type="match status" value="1"/>
</dbReference>
<keyword evidence="4 10" id="KW-0812">Transmembrane</keyword>
<sequence length="338" mass="37974">MSHQRDTAIHLVAGGVAGTAGAVVTCPLEVVKTRLQSSQGLGIPPPPPPPSDSTANARKVCSKVHRHQEAKWGYRRTMGAMFAYSKQADRMLMHIVQNEGPKALFKGLGPNIVGVAPSRAIYFCTYSQAKAILNQNIAPDTPIVHLSAASAAEHLHVTCLNVRTLLQDSRISELCYAIKDLNWDIIGLSETRRATETIEEYEDFILYHSKGSNERNGVGFLIRKSWKRYIVSLNSFSDRVAVLEIKIYQNTLWTIIQIYAPTESYKAEDLDLFYQAVEEALDSTNTKNLILMGDFNAQIGKMRDGEERIFGKYSTGKRSKNRQKLIRLLSRKKPHYYQ</sequence>
<dbReference type="SUPFAM" id="SSF56219">
    <property type="entry name" value="DNase I-like"/>
    <property type="match status" value="1"/>
</dbReference>
<evidence type="ECO:0000256" key="2">
    <source>
        <dbReference type="ARBA" id="ARBA00006375"/>
    </source>
</evidence>
<dbReference type="GO" id="GO:0004519">
    <property type="term" value="F:endonuclease activity"/>
    <property type="evidence" value="ECO:0007669"/>
    <property type="project" value="UniProtKB-KW"/>
</dbReference>
<keyword evidence="15" id="KW-1185">Reference proteome</keyword>
<dbReference type="AlphaFoldDB" id="A0A0L7LQS2"/>
<dbReference type="GO" id="GO:1990519">
    <property type="term" value="P:pyrimidine nucleotide import into mitochondrion"/>
    <property type="evidence" value="ECO:0007669"/>
    <property type="project" value="TreeGrafter"/>
</dbReference>
<accession>A0A0L7LQS2</accession>
<dbReference type="GO" id="GO:0003964">
    <property type="term" value="F:RNA-directed DNA polymerase activity"/>
    <property type="evidence" value="ECO:0007669"/>
    <property type="project" value="UniProtKB-KW"/>
</dbReference>
<evidence type="ECO:0000259" key="13">
    <source>
        <dbReference type="Pfam" id="PF03372"/>
    </source>
</evidence>
<dbReference type="InterPro" id="IPR005135">
    <property type="entry name" value="Endo/exonuclease/phosphatase"/>
</dbReference>
<keyword evidence="14" id="KW-0808">Transferase</keyword>
<evidence type="ECO:0000256" key="5">
    <source>
        <dbReference type="ARBA" id="ARBA00022737"/>
    </source>
</evidence>
<dbReference type="InterPro" id="IPR018108">
    <property type="entry name" value="MCP_transmembrane"/>
</dbReference>
<dbReference type="PANTHER" id="PTHR45829">
    <property type="entry name" value="MITOCHONDRIAL CARRIER PROTEIN RIM2"/>
    <property type="match status" value="1"/>
</dbReference>
<evidence type="ECO:0000256" key="8">
    <source>
        <dbReference type="ARBA" id="ARBA00023128"/>
    </source>
</evidence>
<protein>
    <submittedName>
        <fullName evidence="14">Endonuclease-reverse transcriptase</fullName>
    </submittedName>
</protein>
<dbReference type="STRING" id="104452.A0A0L7LQS2"/>
<keyword evidence="6" id="KW-0999">Mitochondrion inner membrane</keyword>
<name>A0A0L7LQS2_OPEBR</name>
<reference evidence="14 15" key="1">
    <citation type="journal article" date="2015" name="Genome Biol. Evol.">
        <title>The genome of winter moth (Operophtera brumata) provides a genomic perspective on sexual dimorphism and phenology.</title>
        <authorList>
            <person name="Derks M.F."/>
            <person name="Smit S."/>
            <person name="Salis L."/>
            <person name="Schijlen E."/>
            <person name="Bossers A."/>
            <person name="Mateman C."/>
            <person name="Pijl A.S."/>
            <person name="de Ridder D."/>
            <person name="Groenen M.A."/>
            <person name="Visser M.E."/>
            <person name="Megens H.J."/>
        </authorList>
    </citation>
    <scope>NUCLEOTIDE SEQUENCE [LARGE SCALE GENOMIC DNA]</scope>
    <source>
        <strain evidence="14">WM2013NL</strain>
        <tissue evidence="14">Head and thorax</tissue>
    </source>
</reference>
<evidence type="ECO:0000256" key="11">
    <source>
        <dbReference type="RuleBase" id="RU000488"/>
    </source>
</evidence>
<evidence type="ECO:0000313" key="14">
    <source>
        <dbReference type="EMBL" id="KOB77546.1"/>
    </source>
</evidence>
<organism evidence="14 15">
    <name type="scientific">Operophtera brumata</name>
    <name type="common">Winter moth</name>
    <name type="synonym">Phalaena brumata</name>
    <dbReference type="NCBI Taxonomy" id="104452"/>
    <lineage>
        <taxon>Eukaryota</taxon>
        <taxon>Metazoa</taxon>
        <taxon>Ecdysozoa</taxon>
        <taxon>Arthropoda</taxon>
        <taxon>Hexapoda</taxon>
        <taxon>Insecta</taxon>
        <taxon>Pterygota</taxon>
        <taxon>Neoptera</taxon>
        <taxon>Endopterygota</taxon>
        <taxon>Lepidoptera</taxon>
        <taxon>Glossata</taxon>
        <taxon>Ditrysia</taxon>
        <taxon>Geometroidea</taxon>
        <taxon>Geometridae</taxon>
        <taxon>Larentiinae</taxon>
        <taxon>Operophtera</taxon>
    </lineage>
</organism>
<keyword evidence="9 10" id="KW-0472">Membrane</keyword>
<evidence type="ECO:0000256" key="9">
    <source>
        <dbReference type="ARBA" id="ARBA00023136"/>
    </source>
</evidence>
<evidence type="ECO:0000256" key="1">
    <source>
        <dbReference type="ARBA" id="ARBA00004448"/>
    </source>
</evidence>
<keyword evidence="7" id="KW-1133">Transmembrane helix</keyword>
<evidence type="ECO:0000256" key="12">
    <source>
        <dbReference type="SAM" id="MobiDB-lite"/>
    </source>
</evidence>
<proteinExistence type="inferred from homology"/>
<feature type="region of interest" description="Disordered" evidence="12">
    <location>
        <begin position="37"/>
        <end position="56"/>
    </location>
</feature>
<dbReference type="EMBL" id="JTDY01000361">
    <property type="protein sequence ID" value="KOB77546.1"/>
    <property type="molecule type" value="Genomic_DNA"/>
</dbReference>
<feature type="repeat" description="Solcar" evidence="10">
    <location>
        <begin position="5"/>
        <end position="132"/>
    </location>
</feature>
<keyword evidence="14" id="KW-0378">Hydrolase</keyword>
<comment type="caution">
    <text evidence="14">The sequence shown here is derived from an EMBL/GenBank/DDBJ whole genome shotgun (WGS) entry which is preliminary data.</text>
</comment>
<dbReference type="SUPFAM" id="SSF103506">
    <property type="entry name" value="Mitochondrial carrier"/>
    <property type="match status" value="1"/>
</dbReference>
<evidence type="ECO:0000256" key="4">
    <source>
        <dbReference type="ARBA" id="ARBA00022692"/>
    </source>
</evidence>
<keyword evidence="14" id="KW-0540">Nuclease</keyword>
<dbReference type="Pfam" id="PF00153">
    <property type="entry name" value="Mito_carr"/>
    <property type="match status" value="1"/>
</dbReference>
<keyword evidence="8" id="KW-0496">Mitochondrion</keyword>
<dbReference type="GO" id="GO:0005743">
    <property type="term" value="C:mitochondrial inner membrane"/>
    <property type="evidence" value="ECO:0007669"/>
    <property type="project" value="UniProtKB-SubCell"/>
</dbReference>
<dbReference type="InterPro" id="IPR023395">
    <property type="entry name" value="MCP_dom_sf"/>
</dbReference>
<keyword evidence="14" id="KW-0255">Endonuclease</keyword>